<feature type="coiled-coil region" evidence="7">
    <location>
        <begin position="24"/>
        <end position="58"/>
    </location>
</feature>
<dbReference type="InterPro" id="IPR018936">
    <property type="entry name" value="PI3/4_kinase_CS"/>
</dbReference>
<feature type="transmembrane region" description="Helical" evidence="8">
    <location>
        <begin position="901"/>
        <end position="922"/>
    </location>
</feature>
<feature type="transmembrane region" description="Helical" evidence="8">
    <location>
        <begin position="659"/>
        <end position="681"/>
    </location>
</feature>
<dbReference type="AlphaFoldDB" id="A0A6J8B540"/>
<name>A0A6J8B540_MYTCO</name>
<proteinExistence type="predicted"/>
<dbReference type="Proteomes" id="UP000507470">
    <property type="component" value="Unassembled WGS sequence"/>
</dbReference>
<dbReference type="GO" id="GO:0000184">
    <property type="term" value="P:nuclear-transcribed mRNA catabolic process, nonsense-mediated decay"/>
    <property type="evidence" value="ECO:0007669"/>
    <property type="project" value="InterPro"/>
</dbReference>
<evidence type="ECO:0000313" key="11">
    <source>
        <dbReference type="EMBL" id="CAC5378696.1"/>
    </source>
</evidence>
<dbReference type="InterPro" id="IPR039414">
    <property type="entry name" value="SMG1_PIKKc"/>
</dbReference>
<keyword evidence="7" id="KW-0175">Coiled coil</keyword>
<dbReference type="EC" id="2.7.11.1" evidence="11"/>
<feature type="transmembrane region" description="Helical" evidence="8">
    <location>
        <begin position="729"/>
        <end position="750"/>
    </location>
</feature>
<dbReference type="GO" id="GO:0004674">
    <property type="term" value="F:protein serine/threonine kinase activity"/>
    <property type="evidence" value="ECO:0007669"/>
    <property type="project" value="UniProtKB-EC"/>
</dbReference>
<dbReference type="PROSITE" id="PS50262">
    <property type="entry name" value="G_PROTEIN_RECEP_F1_2"/>
    <property type="match status" value="1"/>
</dbReference>
<dbReference type="PRINTS" id="PR00237">
    <property type="entry name" value="GPCRRHODOPSN"/>
</dbReference>
<organism evidence="11 12">
    <name type="scientific">Mytilus coruscus</name>
    <name type="common">Sea mussel</name>
    <dbReference type="NCBI Taxonomy" id="42192"/>
    <lineage>
        <taxon>Eukaryota</taxon>
        <taxon>Metazoa</taxon>
        <taxon>Spiralia</taxon>
        <taxon>Lophotrochozoa</taxon>
        <taxon>Mollusca</taxon>
        <taxon>Bivalvia</taxon>
        <taxon>Autobranchia</taxon>
        <taxon>Pteriomorphia</taxon>
        <taxon>Mytilida</taxon>
        <taxon>Mytiloidea</taxon>
        <taxon>Mytilidae</taxon>
        <taxon>Mytilinae</taxon>
        <taxon>Mytilus</taxon>
    </lineage>
</organism>
<dbReference type="Gene3D" id="3.30.1010.10">
    <property type="entry name" value="Phosphatidylinositol 3-kinase Catalytic Subunit, Chain A, domain 4"/>
    <property type="match status" value="1"/>
</dbReference>
<keyword evidence="2 11" id="KW-0808">Transferase</keyword>
<dbReference type="InterPro" id="IPR000403">
    <property type="entry name" value="PI3/4_kinase_cat_dom"/>
</dbReference>
<dbReference type="InterPro" id="IPR036940">
    <property type="entry name" value="PI3/4_kinase_cat_sf"/>
</dbReference>
<sequence>MISEVKQLVQELRRITLLWDELWLGTLNQQHQDVTRKLQQLESEVKKVNTNSALTKDEKLAIIREKHKTIMKPTLYALEKLQEITSQPPETPQEEWFKDTYGKLIDAAIVKLRNPTNPSHPNNSWQLFKQLHASLQQKAQKRSSLILRMEKISPNLQAMKGTVIAMPGLGMSGKVGYERDSYCYARTRHVWKGRFLSSDKGPNLQAMKGTVIAMPGLGMSGKMVSVESVSNTVQILPTKTKPKKLVLLGSDGKKYPYLFKGLEDLHLDERIMQFLSIVNNMFVSNSSGEQQLYRARHYSVTPLGPRSGLIQWVDGSTPLFSLYKRWQQRDALAQSMKNQTTGSTNSTTTPSILRPSEIFYNKLTPALRDKYRFTKHSRPSEIFYNKLTPALRDKVITVPLLSLTNSTTTPSILVQVRSSTTNLLQLLEISEIFYNKLTPALRDKVITVLHQAFYVQVRSSTTNLLQLLEISTTTPSILRPSEIFYNKLTPALRDKGITNLESRKEWPLSTLRSVLQELIEETPSDLLARELWCCSTGASEWWQITQSYARSTAVMSMIGYIIGLGDRHLDNVLVDLATGEVVHIDYNVCFEKGKGLRVPEKVPFRMTQNIETAMGVTGIEVRFSKLLYRSGGGEGPIQDYTAMTNSTDTDISTFEISIVTFQVLIMFFIVTGNVLVLCAFKRFHHLQTSTGRFIANLAIADLCLGISLPFQISFFFYQQLNFIIESCLLRFELIIFTSTSSLLSLFFTVVDRYIAVLYPLRYHVIMSEKVANILICIIWIYAATLAILPLLGYNTFKSGMICAYELVMATSYRLLVALHFIVLPVVMFLIYCQVFFVAWSQKKKIMSEHCFNTSIHVRIQKEMKMAVIMAVVMLGFSLCWLPFAVIQIIQAIEFSINRAFISNFLVFLGLLNSVINPFIYVWKNKQYKEAFRKIICLCQKFETGWDMNSVSLHNSAPNTQVVQIIPLPEMMPQNVSG</sequence>
<evidence type="ECO:0000256" key="3">
    <source>
        <dbReference type="ARBA" id="ARBA00022692"/>
    </source>
</evidence>
<dbReference type="SMART" id="SM01345">
    <property type="entry name" value="Rapamycin_bind"/>
    <property type="match status" value="1"/>
</dbReference>
<dbReference type="Pfam" id="PF00454">
    <property type="entry name" value="PI3_PI4_kinase"/>
    <property type="match status" value="2"/>
</dbReference>
<protein>
    <submittedName>
        <fullName evidence="11">SMG1</fullName>
        <ecNumber evidence="11">2.7.11.1</ecNumber>
    </submittedName>
</protein>
<dbReference type="CDD" id="cd00637">
    <property type="entry name" value="7tm_classA_rhodopsin-like"/>
    <property type="match status" value="1"/>
</dbReference>
<keyword evidence="3 8" id="KW-0812">Transmembrane</keyword>
<keyword evidence="12" id="KW-1185">Reference proteome</keyword>
<keyword evidence="5 8" id="KW-1133">Transmembrane helix</keyword>
<evidence type="ECO:0000259" key="9">
    <source>
        <dbReference type="PROSITE" id="PS50262"/>
    </source>
</evidence>
<dbReference type="GO" id="GO:0004930">
    <property type="term" value="F:G protein-coupled receptor activity"/>
    <property type="evidence" value="ECO:0007669"/>
    <property type="project" value="InterPro"/>
</dbReference>
<accession>A0A6J8B540</accession>
<dbReference type="GO" id="GO:0005634">
    <property type="term" value="C:nucleus"/>
    <property type="evidence" value="ECO:0007669"/>
    <property type="project" value="TreeGrafter"/>
</dbReference>
<feature type="domain" description="PI3K/PI4K catalytic" evidence="10">
    <location>
        <begin position="229"/>
        <end position="696"/>
    </location>
</feature>
<dbReference type="GO" id="GO:0016020">
    <property type="term" value="C:membrane"/>
    <property type="evidence" value="ECO:0007669"/>
    <property type="project" value="UniProtKB-SubCell"/>
</dbReference>
<dbReference type="PANTHER" id="PTHR11139:SF71">
    <property type="entry name" value="SERINE_THREONINE-PROTEIN KINASE SMG1"/>
    <property type="match status" value="1"/>
</dbReference>
<dbReference type="Gene3D" id="1.10.1070.11">
    <property type="entry name" value="Phosphatidylinositol 3-/4-kinase, catalytic domain"/>
    <property type="match status" value="1"/>
</dbReference>
<dbReference type="SUPFAM" id="SSF81321">
    <property type="entry name" value="Family A G protein-coupled receptor-like"/>
    <property type="match status" value="1"/>
</dbReference>
<dbReference type="SUPFAM" id="SSF56112">
    <property type="entry name" value="Protein kinase-like (PK-like)"/>
    <property type="match status" value="1"/>
</dbReference>
<gene>
    <name evidence="11" type="ORF">MCOR_14851</name>
</gene>
<dbReference type="EMBL" id="CACVKT020002586">
    <property type="protein sequence ID" value="CAC5378696.1"/>
    <property type="molecule type" value="Genomic_DNA"/>
</dbReference>
<dbReference type="Gene3D" id="1.20.1070.10">
    <property type="entry name" value="Rhodopsin 7-helix transmembrane proteins"/>
    <property type="match status" value="1"/>
</dbReference>
<evidence type="ECO:0000313" key="12">
    <source>
        <dbReference type="Proteomes" id="UP000507470"/>
    </source>
</evidence>
<dbReference type="PANTHER" id="PTHR11139">
    <property type="entry name" value="ATAXIA TELANGIECTASIA MUTATED ATM -RELATED"/>
    <property type="match status" value="1"/>
</dbReference>
<evidence type="ECO:0000256" key="4">
    <source>
        <dbReference type="ARBA" id="ARBA00022777"/>
    </source>
</evidence>
<feature type="transmembrane region" description="Helical" evidence="8">
    <location>
        <begin position="866"/>
        <end position="889"/>
    </location>
</feature>
<evidence type="ECO:0000256" key="1">
    <source>
        <dbReference type="ARBA" id="ARBA00004370"/>
    </source>
</evidence>
<evidence type="ECO:0000256" key="5">
    <source>
        <dbReference type="ARBA" id="ARBA00022989"/>
    </source>
</evidence>
<evidence type="ECO:0000256" key="7">
    <source>
        <dbReference type="SAM" id="Coils"/>
    </source>
</evidence>
<feature type="transmembrane region" description="Helical" evidence="8">
    <location>
        <begin position="812"/>
        <end position="839"/>
    </location>
</feature>
<evidence type="ECO:0000259" key="10">
    <source>
        <dbReference type="PROSITE" id="PS50290"/>
    </source>
</evidence>
<dbReference type="InterPro" id="IPR011009">
    <property type="entry name" value="Kinase-like_dom_sf"/>
</dbReference>
<dbReference type="PROSITE" id="PS00916">
    <property type="entry name" value="PI3_4_KINASE_2"/>
    <property type="match status" value="1"/>
</dbReference>
<dbReference type="PROSITE" id="PS50290">
    <property type="entry name" value="PI3_4_KINASE_3"/>
    <property type="match status" value="1"/>
</dbReference>
<evidence type="ECO:0000256" key="2">
    <source>
        <dbReference type="ARBA" id="ARBA00022679"/>
    </source>
</evidence>
<feature type="transmembrane region" description="Helical" evidence="8">
    <location>
        <begin position="770"/>
        <end position="792"/>
    </location>
</feature>
<keyword evidence="6 8" id="KW-0472">Membrane</keyword>
<dbReference type="InterPro" id="IPR017452">
    <property type="entry name" value="GPCR_Rhodpsn_7TM"/>
</dbReference>
<dbReference type="CDD" id="cd05170">
    <property type="entry name" value="PIKKc_SMG1"/>
    <property type="match status" value="1"/>
</dbReference>
<evidence type="ECO:0000256" key="6">
    <source>
        <dbReference type="ARBA" id="ARBA00023136"/>
    </source>
</evidence>
<dbReference type="InterPro" id="IPR050517">
    <property type="entry name" value="DDR_Repair_Kinase"/>
</dbReference>
<reference evidence="11 12" key="1">
    <citation type="submission" date="2020-06" db="EMBL/GenBank/DDBJ databases">
        <authorList>
            <person name="Li R."/>
            <person name="Bekaert M."/>
        </authorList>
    </citation>
    <scope>NUCLEOTIDE SEQUENCE [LARGE SCALE GENOMIC DNA]</scope>
    <source>
        <strain evidence="12">wild</strain>
    </source>
</reference>
<dbReference type="SMART" id="SM01381">
    <property type="entry name" value="7TM_GPCR_Srsx"/>
    <property type="match status" value="1"/>
</dbReference>
<feature type="domain" description="G-protein coupled receptors family 1 profile" evidence="9">
    <location>
        <begin position="672"/>
        <end position="920"/>
    </location>
</feature>
<dbReference type="SMART" id="SM00146">
    <property type="entry name" value="PI3Kc"/>
    <property type="match status" value="1"/>
</dbReference>
<feature type="transmembrane region" description="Helical" evidence="8">
    <location>
        <begin position="693"/>
        <end position="717"/>
    </location>
</feature>
<dbReference type="Pfam" id="PF00001">
    <property type="entry name" value="7tm_1"/>
    <property type="match status" value="1"/>
</dbReference>
<comment type="subcellular location">
    <subcellularLocation>
        <location evidence="1">Membrane</location>
    </subcellularLocation>
</comment>
<evidence type="ECO:0000256" key="8">
    <source>
        <dbReference type="SAM" id="Phobius"/>
    </source>
</evidence>
<dbReference type="InterPro" id="IPR000276">
    <property type="entry name" value="GPCR_Rhodpsn"/>
</dbReference>
<dbReference type="OrthoDB" id="6286925at2759"/>
<keyword evidence="4" id="KW-0418">Kinase</keyword>